<dbReference type="PROSITE" id="PS50850">
    <property type="entry name" value="MFS"/>
    <property type="match status" value="1"/>
</dbReference>
<evidence type="ECO:0000256" key="5">
    <source>
        <dbReference type="ARBA" id="ARBA00022989"/>
    </source>
</evidence>
<dbReference type="SUPFAM" id="SSF103473">
    <property type="entry name" value="MFS general substrate transporter"/>
    <property type="match status" value="1"/>
</dbReference>
<dbReference type="InterPro" id="IPR005829">
    <property type="entry name" value="Sugar_transporter_CS"/>
</dbReference>
<feature type="transmembrane region" description="Helical" evidence="7">
    <location>
        <begin position="114"/>
        <end position="134"/>
    </location>
</feature>
<feature type="transmembrane region" description="Helical" evidence="7">
    <location>
        <begin position="155"/>
        <end position="178"/>
    </location>
</feature>
<protein>
    <submittedName>
        <fullName evidence="9">MHS family MFS transporter</fullName>
    </submittedName>
</protein>
<dbReference type="CDD" id="cd17369">
    <property type="entry name" value="MFS_ShiA_like"/>
    <property type="match status" value="1"/>
</dbReference>
<keyword evidence="4 7" id="KW-0812">Transmembrane</keyword>
<dbReference type="InterPro" id="IPR020846">
    <property type="entry name" value="MFS_dom"/>
</dbReference>
<sequence>MSTTSTKPKKPVSLARIGMSSFVGTAMEWYDFFIYSTAAALVFNEVFFPEAEKVVGTMFAFMTFAAGYLARPLGAILLGHFGDRIGRKSVLILTLTTMGTATFLMGLMPTSAQIGVWAPILLVTLRILQGLAVGGEWGGAVLIATENAPEGKKTFYGSFAQMGSPAGLLFATAFFTILSDVTAPEVLVDWAWRIPFLFAGILVPIGLVIRLSVDDAPEFTEAARRQEKSSVPLLELLTHHWRGLVIGTGAFLGVFAIYYLLTTFVLTYATQTLGMTSAAVLPANIISAVAEAAGIVLGAWLAKKISARLVAVWSAVALTVWSFPAFALMGTAVPMNLYIAVAVAMIFVGTSYGVLAGEVAELFSPTARYTGIGLNYHLSGALGGGLAPLAATAILAASGTTTGVVWLCVGVGVIMTICCLLLPKSNTAKIEPAADPITAG</sequence>
<dbReference type="PROSITE" id="PS00217">
    <property type="entry name" value="SUGAR_TRANSPORT_2"/>
    <property type="match status" value="1"/>
</dbReference>
<evidence type="ECO:0000259" key="8">
    <source>
        <dbReference type="PROSITE" id="PS50850"/>
    </source>
</evidence>
<keyword evidence="5 7" id="KW-1133">Transmembrane helix</keyword>
<dbReference type="PANTHER" id="PTHR43045">
    <property type="entry name" value="SHIKIMATE TRANSPORTER"/>
    <property type="match status" value="1"/>
</dbReference>
<evidence type="ECO:0000256" key="6">
    <source>
        <dbReference type="ARBA" id="ARBA00023136"/>
    </source>
</evidence>
<dbReference type="PANTHER" id="PTHR43045:SF1">
    <property type="entry name" value="SHIKIMATE TRANSPORTER"/>
    <property type="match status" value="1"/>
</dbReference>
<evidence type="ECO:0000313" key="9">
    <source>
        <dbReference type="EMBL" id="UOQ57179.1"/>
    </source>
</evidence>
<feature type="transmembrane region" description="Helical" evidence="7">
    <location>
        <begin position="90"/>
        <end position="108"/>
    </location>
</feature>
<accession>A0ABY4FLP2</accession>
<proteinExistence type="predicted"/>
<feature type="transmembrane region" description="Helical" evidence="7">
    <location>
        <begin position="281"/>
        <end position="302"/>
    </location>
</feature>
<evidence type="ECO:0000256" key="7">
    <source>
        <dbReference type="SAM" id="Phobius"/>
    </source>
</evidence>
<feature type="transmembrane region" description="Helical" evidence="7">
    <location>
        <begin position="243"/>
        <end position="261"/>
    </location>
</feature>
<dbReference type="Gene3D" id="1.20.1250.20">
    <property type="entry name" value="MFS general substrate transporter like domains"/>
    <property type="match status" value="2"/>
</dbReference>
<organism evidence="9 10">
    <name type="scientific">Leucobacter allii</name>
    <dbReference type="NCBI Taxonomy" id="2932247"/>
    <lineage>
        <taxon>Bacteria</taxon>
        <taxon>Bacillati</taxon>
        <taxon>Actinomycetota</taxon>
        <taxon>Actinomycetes</taxon>
        <taxon>Micrococcales</taxon>
        <taxon>Microbacteriaceae</taxon>
        <taxon>Leucobacter</taxon>
    </lineage>
</organism>
<feature type="transmembrane region" description="Helical" evidence="7">
    <location>
        <begin position="335"/>
        <end position="355"/>
    </location>
</feature>
<name>A0ABY4FLP2_9MICO</name>
<feature type="transmembrane region" description="Helical" evidence="7">
    <location>
        <begin position="309"/>
        <end position="329"/>
    </location>
</feature>
<dbReference type="InterPro" id="IPR005828">
    <property type="entry name" value="MFS_sugar_transport-like"/>
</dbReference>
<dbReference type="EMBL" id="CP095045">
    <property type="protein sequence ID" value="UOQ57179.1"/>
    <property type="molecule type" value="Genomic_DNA"/>
</dbReference>
<dbReference type="Pfam" id="PF00083">
    <property type="entry name" value="Sugar_tr"/>
    <property type="match status" value="1"/>
</dbReference>
<feature type="transmembrane region" description="Helical" evidence="7">
    <location>
        <begin position="54"/>
        <end position="78"/>
    </location>
</feature>
<feature type="transmembrane region" description="Helical" evidence="7">
    <location>
        <begin position="376"/>
        <end position="397"/>
    </location>
</feature>
<feature type="domain" description="Major facilitator superfamily (MFS) profile" evidence="8">
    <location>
        <begin position="17"/>
        <end position="427"/>
    </location>
</feature>
<dbReference type="InterPro" id="IPR036259">
    <property type="entry name" value="MFS_trans_sf"/>
</dbReference>
<reference evidence="9 10" key="1">
    <citation type="submission" date="2022-04" db="EMBL/GenBank/DDBJ databases">
        <title>Leucobacter sp. isolated from rhizosphere of garlic.</title>
        <authorList>
            <person name="Won M."/>
            <person name="Lee C.-M."/>
            <person name="Woen H.-Y."/>
            <person name="Kwon S.-W."/>
        </authorList>
    </citation>
    <scope>NUCLEOTIDE SEQUENCE [LARGE SCALE GENOMIC DNA]</scope>
    <source>
        <strain evidence="9 10">H21R-40</strain>
    </source>
</reference>
<keyword evidence="3" id="KW-1003">Cell membrane</keyword>
<keyword evidence="2" id="KW-0813">Transport</keyword>
<evidence type="ECO:0000256" key="4">
    <source>
        <dbReference type="ARBA" id="ARBA00022692"/>
    </source>
</evidence>
<comment type="subcellular location">
    <subcellularLocation>
        <location evidence="1">Cell membrane</location>
        <topology evidence="1">Multi-pass membrane protein</topology>
    </subcellularLocation>
</comment>
<keyword evidence="6 7" id="KW-0472">Membrane</keyword>
<feature type="transmembrane region" description="Helical" evidence="7">
    <location>
        <begin position="190"/>
        <end position="209"/>
    </location>
</feature>
<dbReference type="RefSeq" id="WP_244727797.1">
    <property type="nucleotide sequence ID" value="NZ_CP095045.1"/>
</dbReference>
<evidence type="ECO:0000256" key="2">
    <source>
        <dbReference type="ARBA" id="ARBA00022448"/>
    </source>
</evidence>
<evidence type="ECO:0000313" key="10">
    <source>
        <dbReference type="Proteomes" id="UP000831786"/>
    </source>
</evidence>
<feature type="transmembrane region" description="Helical" evidence="7">
    <location>
        <begin position="403"/>
        <end position="422"/>
    </location>
</feature>
<keyword evidence="10" id="KW-1185">Reference proteome</keyword>
<evidence type="ECO:0000256" key="3">
    <source>
        <dbReference type="ARBA" id="ARBA00022475"/>
    </source>
</evidence>
<gene>
    <name evidence="9" type="ORF">MUN78_16230</name>
</gene>
<dbReference type="Proteomes" id="UP000831786">
    <property type="component" value="Chromosome"/>
</dbReference>
<evidence type="ECO:0000256" key="1">
    <source>
        <dbReference type="ARBA" id="ARBA00004651"/>
    </source>
</evidence>